<name>A0ABT3LNI4_9PSED</name>
<sequence length="167" mass="19459">MITNFEKALNRDEFPAYFRGDGDYFKRDPDWGTHLHIINWQGLCAFLKMEKNPQALLSSAFSKYLATITKNKKDAEDLLENIGCYYYMRKNNDALRTNDFDLIRDCSQKERQTISNTVTFLGQEIHGTQHQQDIENYNLSITKLINDGGPENIKIFKPQHNNILCCK</sequence>
<reference evidence="1" key="1">
    <citation type="submission" date="2021-08" db="EMBL/GenBank/DDBJ databases">
        <title>Characterization of Pseudomonas fragariae.</title>
        <authorList>
            <person name="Carvalho R."/>
            <person name="Marin M."/>
        </authorList>
    </citation>
    <scope>NUCLEOTIDE SEQUENCE</scope>
    <source>
        <strain evidence="1">17</strain>
    </source>
</reference>
<protein>
    <submittedName>
        <fullName evidence="1">Uncharacterized protein</fullName>
    </submittedName>
</protein>
<dbReference type="EMBL" id="JAINZM010000024">
    <property type="protein sequence ID" value="MCW6057957.1"/>
    <property type="molecule type" value="Genomic_DNA"/>
</dbReference>
<dbReference type="Proteomes" id="UP001142690">
    <property type="component" value="Unassembled WGS sequence"/>
</dbReference>
<gene>
    <name evidence="1" type="ORF">K7K06_20085</name>
</gene>
<evidence type="ECO:0000313" key="2">
    <source>
        <dbReference type="Proteomes" id="UP001142690"/>
    </source>
</evidence>
<proteinExistence type="predicted"/>
<accession>A0ABT3LNI4</accession>
<keyword evidence="2" id="KW-1185">Reference proteome</keyword>
<evidence type="ECO:0000313" key="1">
    <source>
        <dbReference type="EMBL" id="MCW6057957.1"/>
    </source>
</evidence>
<comment type="caution">
    <text evidence="1">The sequence shown here is derived from an EMBL/GenBank/DDBJ whole genome shotgun (WGS) entry which is preliminary data.</text>
</comment>
<organism evidence="1 2">
    <name type="scientific">Pseudomonas fragariae</name>
    <name type="common">ex Marin et al. 2024</name>
    <dbReference type="NCBI Taxonomy" id="3080056"/>
    <lineage>
        <taxon>Bacteria</taxon>
        <taxon>Pseudomonadati</taxon>
        <taxon>Pseudomonadota</taxon>
        <taxon>Gammaproteobacteria</taxon>
        <taxon>Pseudomonadales</taxon>
        <taxon>Pseudomonadaceae</taxon>
        <taxon>Pseudomonas</taxon>
    </lineage>
</organism>